<evidence type="ECO:0000256" key="4">
    <source>
        <dbReference type="ARBA" id="ARBA00023242"/>
    </source>
</evidence>
<keyword evidence="2" id="KW-0805">Transcription regulation</keyword>
<dbReference type="CDD" id="cd18919">
    <property type="entry name" value="bHLH_AtBPE_like"/>
    <property type="match status" value="1"/>
</dbReference>
<dbReference type="SMART" id="SM00353">
    <property type="entry name" value="HLH"/>
    <property type="match status" value="1"/>
</dbReference>
<dbReference type="AlphaFoldDB" id="A0A443PW54"/>
<dbReference type="Gene3D" id="4.10.280.10">
    <property type="entry name" value="Helix-loop-helix DNA-binding domain"/>
    <property type="match status" value="1"/>
</dbReference>
<feature type="domain" description="BHLH" evidence="6">
    <location>
        <begin position="365"/>
        <end position="415"/>
    </location>
</feature>
<dbReference type="OrthoDB" id="1923196at2759"/>
<evidence type="ECO:0000256" key="3">
    <source>
        <dbReference type="ARBA" id="ARBA00023163"/>
    </source>
</evidence>
<feature type="region of interest" description="Disordered" evidence="5">
    <location>
        <begin position="237"/>
        <end position="312"/>
    </location>
</feature>
<dbReference type="PANTHER" id="PTHR12565:SF184">
    <property type="entry name" value="BHLH TRANSCRIPTION FACTOR"/>
    <property type="match status" value="1"/>
</dbReference>
<accession>A0A443PW54</accession>
<evidence type="ECO:0000313" key="8">
    <source>
        <dbReference type="Proteomes" id="UP000283530"/>
    </source>
</evidence>
<dbReference type="EMBL" id="QPKB01000011">
    <property type="protein sequence ID" value="RWR94981.1"/>
    <property type="molecule type" value="Genomic_DNA"/>
</dbReference>
<dbReference type="GO" id="GO:0046983">
    <property type="term" value="F:protein dimerization activity"/>
    <property type="evidence" value="ECO:0007669"/>
    <property type="project" value="InterPro"/>
</dbReference>
<dbReference type="GO" id="GO:0005634">
    <property type="term" value="C:nucleus"/>
    <property type="evidence" value="ECO:0007669"/>
    <property type="project" value="UniProtKB-SubCell"/>
</dbReference>
<keyword evidence="3" id="KW-0804">Transcription</keyword>
<evidence type="ECO:0000256" key="5">
    <source>
        <dbReference type="SAM" id="MobiDB-lite"/>
    </source>
</evidence>
<dbReference type="InterPro" id="IPR011598">
    <property type="entry name" value="bHLH_dom"/>
</dbReference>
<proteinExistence type="predicted"/>
<name>A0A443PW54_9MAGN</name>
<dbReference type="InterPro" id="IPR024097">
    <property type="entry name" value="bHLH_ZIP_TF"/>
</dbReference>
<keyword evidence="8" id="KW-1185">Reference proteome</keyword>
<dbReference type="SUPFAM" id="SSF47459">
    <property type="entry name" value="HLH, helix-loop-helix DNA-binding domain"/>
    <property type="match status" value="1"/>
</dbReference>
<organism evidence="7 8">
    <name type="scientific">Cinnamomum micranthum f. kanehirae</name>
    <dbReference type="NCBI Taxonomy" id="337451"/>
    <lineage>
        <taxon>Eukaryota</taxon>
        <taxon>Viridiplantae</taxon>
        <taxon>Streptophyta</taxon>
        <taxon>Embryophyta</taxon>
        <taxon>Tracheophyta</taxon>
        <taxon>Spermatophyta</taxon>
        <taxon>Magnoliopsida</taxon>
        <taxon>Magnoliidae</taxon>
        <taxon>Laurales</taxon>
        <taxon>Lauraceae</taxon>
        <taxon>Cinnamomum</taxon>
    </lineage>
</organism>
<evidence type="ECO:0000256" key="2">
    <source>
        <dbReference type="ARBA" id="ARBA00023015"/>
    </source>
</evidence>
<gene>
    <name evidence="7" type="ORF">CKAN_02430000</name>
</gene>
<protein>
    <recommendedName>
        <fullName evidence="6">BHLH domain-containing protein</fullName>
    </recommendedName>
</protein>
<evidence type="ECO:0000313" key="7">
    <source>
        <dbReference type="EMBL" id="RWR94981.1"/>
    </source>
</evidence>
<dbReference type="GO" id="GO:0003700">
    <property type="term" value="F:DNA-binding transcription factor activity"/>
    <property type="evidence" value="ECO:0007669"/>
    <property type="project" value="TreeGrafter"/>
</dbReference>
<dbReference type="FunFam" id="4.10.280.10:FF:000002">
    <property type="entry name" value="Basic helix-loop-helix transcription factor"/>
    <property type="match status" value="1"/>
</dbReference>
<evidence type="ECO:0000256" key="1">
    <source>
        <dbReference type="ARBA" id="ARBA00004123"/>
    </source>
</evidence>
<dbReference type="PROSITE" id="PS50888">
    <property type="entry name" value="BHLH"/>
    <property type="match status" value="1"/>
</dbReference>
<sequence length="552" mass="59987">MEKSGDYLNYPSSNISLDWRFGSGNLIAPPTCLVPTQNAVAVSEVDPISTSPSSSISMVDSFCSTVWDHPSTKNLEFCTSSNIQTSASTTNVVSSRNMGSGSLSSVAMEKVLNFGWNPPNSVPNADVFLQTGTAVLSQNSTQFPTDYPFIEWAARFSCFNSGDFTNVVNPIRILEHLNPYSKGVGIQMLEVPLNIGLDAGFGAQSQKNESQMTDVVRDYMPVDNGMLESCLTKNGGESGGLLVSSDEEKDGTGASNNEADEPEFGSSVQEGQFVSENAGGEPSAKALGAKKRKTSSQMDIELDQSKGSPHLSVETLKENGEPKQNGEKKAATIAAKTIGKHSKGGCQKSDASKEDYIHVRARRGQATNSHSLAERVRREKISKRMKYLQDLVPGCSKVTGKAVMLDEIINYVQSLQRQVEVMSMKLAVVNPWLDFNIEALLSKDTFQSQGSTPPTLGFLPDLGMARPQLHPLQHGFIQVASPSIGNHSDFLRRTISSQLTPMNRYREPAPQIKNAWNDELHNVVQMSYSDNGPINTQELNGSLLPGHMKVEL</sequence>
<reference evidence="7 8" key="1">
    <citation type="journal article" date="2019" name="Nat. Plants">
        <title>Stout camphor tree genome fills gaps in understanding of flowering plant genome evolution.</title>
        <authorList>
            <person name="Chaw S.M."/>
            <person name="Liu Y.C."/>
            <person name="Wu Y.W."/>
            <person name="Wang H.Y."/>
            <person name="Lin C.I."/>
            <person name="Wu C.S."/>
            <person name="Ke H.M."/>
            <person name="Chang L.Y."/>
            <person name="Hsu C.Y."/>
            <person name="Yang H.T."/>
            <person name="Sudianto E."/>
            <person name="Hsu M.H."/>
            <person name="Wu K.P."/>
            <person name="Wang L.N."/>
            <person name="Leebens-Mack J.H."/>
            <person name="Tsai I.J."/>
        </authorList>
    </citation>
    <scope>NUCLEOTIDE SEQUENCE [LARGE SCALE GENOMIC DNA]</scope>
    <source>
        <strain evidence="8">cv. Chaw 1501</strain>
        <tissue evidence="7">Young leaves</tissue>
    </source>
</reference>
<comment type="subcellular location">
    <subcellularLocation>
        <location evidence="1">Nucleus</location>
    </subcellularLocation>
</comment>
<dbReference type="Pfam" id="PF00010">
    <property type="entry name" value="HLH"/>
    <property type="match status" value="1"/>
</dbReference>
<evidence type="ECO:0000259" key="6">
    <source>
        <dbReference type="PROSITE" id="PS50888"/>
    </source>
</evidence>
<feature type="compositionally biased region" description="Polar residues" evidence="5">
    <location>
        <begin position="266"/>
        <end position="275"/>
    </location>
</feature>
<dbReference type="PANTHER" id="PTHR12565">
    <property type="entry name" value="STEROL REGULATORY ELEMENT-BINDING PROTEIN"/>
    <property type="match status" value="1"/>
</dbReference>
<dbReference type="InterPro" id="IPR036638">
    <property type="entry name" value="HLH_DNA-bd_sf"/>
</dbReference>
<keyword evidence="4" id="KW-0539">Nucleus</keyword>
<comment type="caution">
    <text evidence="7">The sequence shown here is derived from an EMBL/GenBank/DDBJ whole genome shotgun (WGS) entry which is preliminary data.</text>
</comment>
<dbReference type="Proteomes" id="UP000283530">
    <property type="component" value="Unassembled WGS sequence"/>
</dbReference>